<dbReference type="Proteomes" id="UP000178098">
    <property type="component" value="Unassembled WGS sequence"/>
</dbReference>
<protein>
    <recommendedName>
        <fullName evidence="6">50S ribosomal protein L16</fullName>
    </recommendedName>
</protein>
<dbReference type="FunFam" id="3.90.1170.10:FF:000001">
    <property type="entry name" value="50S ribosomal protein L16"/>
    <property type="match status" value="1"/>
</dbReference>
<accession>A0A1F7HER5</accession>
<evidence type="ECO:0000256" key="1">
    <source>
        <dbReference type="ARBA" id="ARBA00008931"/>
    </source>
</evidence>
<organism evidence="7 8">
    <name type="scientific">Candidatus Roizmanbacteria bacterium RIFCSPHIGHO2_02_FULL_43_11</name>
    <dbReference type="NCBI Taxonomy" id="1802043"/>
    <lineage>
        <taxon>Bacteria</taxon>
        <taxon>Candidatus Roizmaniibacteriota</taxon>
    </lineage>
</organism>
<keyword evidence="4 5" id="KW-0687">Ribonucleoprotein</keyword>
<proteinExistence type="inferred from homology"/>
<dbReference type="PRINTS" id="PR00060">
    <property type="entry name" value="RIBOSOMALL16"/>
</dbReference>
<evidence type="ECO:0000313" key="7">
    <source>
        <dbReference type="EMBL" id="OGK29474.1"/>
    </source>
</evidence>
<dbReference type="PANTHER" id="PTHR12220">
    <property type="entry name" value="50S/60S RIBOSOMAL PROTEIN L16"/>
    <property type="match status" value="1"/>
</dbReference>
<dbReference type="InterPro" id="IPR000114">
    <property type="entry name" value="Ribosomal_uL16_bact-type"/>
</dbReference>
<dbReference type="GO" id="GO:0022625">
    <property type="term" value="C:cytosolic large ribosomal subunit"/>
    <property type="evidence" value="ECO:0007669"/>
    <property type="project" value="TreeGrafter"/>
</dbReference>
<keyword evidence="2 6" id="KW-0820">tRNA-binding</keyword>
<dbReference type="AlphaFoldDB" id="A0A1F7HER5"/>
<dbReference type="Pfam" id="PF00252">
    <property type="entry name" value="Ribosomal_L16"/>
    <property type="match status" value="1"/>
</dbReference>
<dbReference type="InterPro" id="IPR047873">
    <property type="entry name" value="Ribosomal_uL16"/>
</dbReference>
<dbReference type="NCBIfam" id="TIGR01164">
    <property type="entry name" value="rplP_bact"/>
    <property type="match status" value="1"/>
</dbReference>
<comment type="subunit">
    <text evidence="6">Part of the 50S ribosomal subunit.</text>
</comment>
<dbReference type="PANTHER" id="PTHR12220:SF13">
    <property type="entry name" value="LARGE RIBOSOMAL SUBUNIT PROTEIN UL16M"/>
    <property type="match status" value="1"/>
</dbReference>
<dbReference type="GO" id="GO:0019843">
    <property type="term" value="F:rRNA binding"/>
    <property type="evidence" value="ECO:0007669"/>
    <property type="project" value="UniProtKB-KW"/>
</dbReference>
<dbReference type="EMBL" id="MFZT01000047">
    <property type="protein sequence ID" value="OGK29474.1"/>
    <property type="molecule type" value="Genomic_DNA"/>
</dbReference>
<dbReference type="GO" id="GO:0006412">
    <property type="term" value="P:translation"/>
    <property type="evidence" value="ECO:0007669"/>
    <property type="project" value="InterPro"/>
</dbReference>
<evidence type="ECO:0000256" key="3">
    <source>
        <dbReference type="ARBA" id="ARBA00022980"/>
    </source>
</evidence>
<evidence type="ECO:0000256" key="2">
    <source>
        <dbReference type="ARBA" id="ARBA00022555"/>
    </source>
</evidence>
<dbReference type="CDD" id="cd01433">
    <property type="entry name" value="Ribosomal_L16_L10e"/>
    <property type="match status" value="1"/>
</dbReference>
<keyword evidence="6" id="KW-0694">RNA-binding</keyword>
<dbReference type="Gene3D" id="3.90.1170.10">
    <property type="entry name" value="Ribosomal protein L10e/L16"/>
    <property type="match status" value="1"/>
</dbReference>
<dbReference type="GO" id="GO:0003735">
    <property type="term" value="F:structural constituent of ribosome"/>
    <property type="evidence" value="ECO:0007669"/>
    <property type="project" value="InterPro"/>
</dbReference>
<name>A0A1F7HER5_9BACT</name>
<evidence type="ECO:0000256" key="5">
    <source>
        <dbReference type="RuleBase" id="RU004413"/>
    </source>
</evidence>
<comment type="function">
    <text evidence="6">Binds 23S rRNA and is also seen to make contacts with the A and possibly P site tRNAs.</text>
</comment>
<evidence type="ECO:0000313" key="8">
    <source>
        <dbReference type="Proteomes" id="UP000178098"/>
    </source>
</evidence>
<dbReference type="SUPFAM" id="SSF54686">
    <property type="entry name" value="Ribosomal protein L16p/L10e"/>
    <property type="match status" value="1"/>
</dbReference>
<keyword evidence="3 5" id="KW-0689">Ribosomal protein</keyword>
<dbReference type="InterPro" id="IPR016180">
    <property type="entry name" value="Ribosomal_uL16_dom"/>
</dbReference>
<gene>
    <name evidence="7" type="ORF">A3D08_02060</name>
</gene>
<comment type="caution">
    <text evidence="7">The sequence shown here is derived from an EMBL/GenBank/DDBJ whole genome shotgun (WGS) entry which is preliminary data.</text>
</comment>
<sequence length="136" mass="15517">MLQPKKRKFRREFRGIWRKIAVKGTSVNFGTHGIKSLESGYITDRQIEASRVALARLTRKIGRFWIRIFPHKPYTKKPPEVTMGAGKGDISHYVASVAPGTIMFEFEGLDQDSIQKAYRDVSSKLGVKTKLVEKHI</sequence>
<comment type="similarity">
    <text evidence="1 5">Belongs to the universal ribosomal protein uL16 family.</text>
</comment>
<dbReference type="InterPro" id="IPR036920">
    <property type="entry name" value="Ribosomal_uL16_sf"/>
</dbReference>
<evidence type="ECO:0000256" key="4">
    <source>
        <dbReference type="ARBA" id="ARBA00023274"/>
    </source>
</evidence>
<keyword evidence="6" id="KW-0699">rRNA-binding</keyword>
<evidence type="ECO:0000256" key="6">
    <source>
        <dbReference type="RuleBase" id="RU004414"/>
    </source>
</evidence>
<reference evidence="7 8" key="1">
    <citation type="journal article" date="2016" name="Nat. Commun.">
        <title>Thousands of microbial genomes shed light on interconnected biogeochemical processes in an aquifer system.</title>
        <authorList>
            <person name="Anantharaman K."/>
            <person name="Brown C.T."/>
            <person name="Hug L.A."/>
            <person name="Sharon I."/>
            <person name="Castelle C.J."/>
            <person name="Probst A.J."/>
            <person name="Thomas B.C."/>
            <person name="Singh A."/>
            <person name="Wilkins M.J."/>
            <person name="Karaoz U."/>
            <person name="Brodie E.L."/>
            <person name="Williams K.H."/>
            <person name="Hubbard S.S."/>
            <person name="Banfield J.F."/>
        </authorList>
    </citation>
    <scope>NUCLEOTIDE SEQUENCE [LARGE SCALE GENOMIC DNA]</scope>
</reference>
<dbReference type="GO" id="GO:0000049">
    <property type="term" value="F:tRNA binding"/>
    <property type="evidence" value="ECO:0007669"/>
    <property type="project" value="UniProtKB-KW"/>
</dbReference>